<dbReference type="STRING" id="1817768.A3A87_08505"/>
<name>A0A1F6TWF7_9PROT</name>
<dbReference type="EMBL" id="MFTC01000098">
    <property type="protein sequence ID" value="OGI49450.1"/>
    <property type="molecule type" value="Genomic_DNA"/>
</dbReference>
<reference evidence="1 2" key="1">
    <citation type="journal article" date="2016" name="Nat. Commun.">
        <title>Thousands of microbial genomes shed light on interconnected biogeochemical processes in an aquifer system.</title>
        <authorList>
            <person name="Anantharaman K."/>
            <person name="Brown C.T."/>
            <person name="Hug L.A."/>
            <person name="Sharon I."/>
            <person name="Castelle C.J."/>
            <person name="Probst A.J."/>
            <person name="Thomas B.C."/>
            <person name="Singh A."/>
            <person name="Wilkins M.J."/>
            <person name="Karaoz U."/>
            <person name="Brodie E.L."/>
            <person name="Williams K.H."/>
            <person name="Hubbard S.S."/>
            <person name="Banfield J.F."/>
        </authorList>
    </citation>
    <scope>NUCLEOTIDE SEQUENCE [LARGE SCALE GENOMIC DNA]</scope>
</reference>
<dbReference type="AlphaFoldDB" id="A0A1F6TWF7"/>
<sequence length="232" mass="26364">MSNEFDFNSALKIETVYDPSDRFLEAFYTFAGRVASLQRYYEFGGEFISRYLAQTRRSHMQVSGTEDWVAESVHEEMTLQDMDNIARYHHAAVLAHLFSLAEGLFVGVAMDVAQMIGISMELPAKPMPYLNRYVFFLQRTCGLDIQIATSTWKTIDALRAVRNRYVHQLSSDLPPSVTTVLEEIASSSEHEGCTVDHAFVREAFKTIGALALVLDRAYWTFYESRSRCEPGA</sequence>
<organism evidence="1 2">
    <name type="scientific">Candidatus Muproteobacteria bacterium RIFCSPLOWO2_01_FULL_60_18</name>
    <dbReference type="NCBI Taxonomy" id="1817768"/>
    <lineage>
        <taxon>Bacteria</taxon>
        <taxon>Pseudomonadati</taxon>
        <taxon>Pseudomonadota</taxon>
        <taxon>Candidatus Muproteobacteria</taxon>
    </lineage>
</organism>
<proteinExistence type="predicted"/>
<protein>
    <recommendedName>
        <fullName evidence="3">Cthe-2314-like HEPN domain-containing protein</fullName>
    </recommendedName>
</protein>
<accession>A0A1F6TWF7</accession>
<gene>
    <name evidence="1" type="ORF">A3A87_08505</name>
</gene>
<comment type="caution">
    <text evidence="1">The sequence shown here is derived from an EMBL/GenBank/DDBJ whole genome shotgun (WGS) entry which is preliminary data.</text>
</comment>
<evidence type="ECO:0000313" key="1">
    <source>
        <dbReference type="EMBL" id="OGI49450.1"/>
    </source>
</evidence>
<evidence type="ECO:0008006" key="3">
    <source>
        <dbReference type="Google" id="ProtNLM"/>
    </source>
</evidence>
<dbReference type="Proteomes" id="UP000179037">
    <property type="component" value="Unassembled WGS sequence"/>
</dbReference>
<evidence type="ECO:0000313" key="2">
    <source>
        <dbReference type="Proteomes" id="UP000179037"/>
    </source>
</evidence>